<dbReference type="InterPro" id="IPR033859">
    <property type="entry name" value="MPN_CSN6"/>
</dbReference>
<accession>A0ABY2H5S8</accession>
<dbReference type="Gene3D" id="3.40.140.10">
    <property type="entry name" value="Cytidine Deaminase, domain 2"/>
    <property type="match status" value="1"/>
</dbReference>
<comment type="caution">
    <text evidence="5">The sequence shown here is derived from an EMBL/GenBank/DDBJ whole genome shotgun (WGS) entry which is preliminary data.</text>
</comment>
<dbReference type="PANTHER" id="PTHR10540">
    <property type="entry name" value="EUKARYOTIC TRANSLATION INITIATION FACTOR 3 SUBUNIT F-RELATED"/>
    <property type="match status" value="1"/>
</dbReference>
<dbReference type="Pfam" id="PF01398">
    <property type="entry name" value="JAB"/>
    <property type="match status" value="1"/>
</dbReference>
<keyword evidence="2" id="KW-0963">Cytoplasm</keyword>
<dbReference type="Pfam" id="PF13012">
    <property type="entry name" value="MitMem_reg"/>
    <property type="match status" value="1"/>
</dbReference>
<reference evidence="5 6" key="1">
    <citation type="submission" date="2018-01" db="EMBL/GenBank/DDBJ databases">
        <title>Genome characterization of the sugarcane-associated fungus Trichoderma ghanense CCMA-1212 and their application in lignocelulose bioconversion.</title>
        <authorList>
            <person name="Steindorff A.S."/>
            <person name="Mendes T.D."/>
            <person name="Vilela E.S.D."/>
            <person name="Rodrigues D.S."/>
            <person name="Formighieri E.F."/>
            <person name="Melo I.S."/>
            <person name="Favaro L.C.L."/>
        </authorList>
    </citation>
    <scope>NUCLEOTIDE SEQUENCE [LARGE SCALE GENOMIC DNA]</scope>
    <source>
        <strain evidence="5 6">CCMA-1212</strain>
    </source>
</reference>
<keyword evidence="6" id="KW-1185">Reference proteome</keyword>
<keyword evidence="2" id="KW-0539">Nucleus</keyword>
<dbReference type="EMBL" id="PPTA01000005">
    <property type="protein sequence ID" value="TFB03593.1"/>
    <property type="molecule type" value="Genomic_DNA"/>
</dbReference>
<proteinExistence type="inferred from homology"/>
<feature type="domain" description="MPN" evidence="4">
    <location>
        <begin position="27"/>
        <end position="172"/>
    </location>
</feature>
<comment type="similarity">
    <text evidence="1 2">Belongs to the peptidase M67A family. CSN6 subfamily.</text>
</comment>
<dbReference type="InterPro" id="IPR024969">
    <property type="entry name" value="EIF3F/CSN6-like_C"/>
</dbReference>
<protein>
    <recommendedName>
        <fullName evidence="2">COP9 signalosome complex subunit 6</fullName>
    </recommendedName>
</protein>
<gene>
    <name evidence="5" type="ORF">CCMA1212_004280</name>
</gene>
<comment type="subcellular location">
    <subcellularLocation>
        <location evidence="2">Cytoplasm</location>
    </subcellularLocation>
    <subcellularLocation>
        <location evidence="2">Nucleus</location>
    </subcellularLocation>
</comment>
<dbReference type="PROSITE" id="PS50249">
    <property type="entry name" value="MPN"/>
    <property type="match status" value="1"/>
</dbReference>
<evidence type="ECO:0000256" key="3">
    <source>
        <dbReference type="SAM" id="MobiDB-lite"/>
    </source>
</evidence>
<sequence>MTNIPSAMDAPSSNPLLSTQKSSQLQAVLHPLVLLTISDYITRHTLREQKGPIIGALLGQQNGRDITIEHAFECHVQEAPQVEGGYLINAAKFSARLEQMCLVHKDRKLDFVGWYTLLSSSGPSPTILPIHNQILENWNESAVLLGFHPQEVLQHSVGGKLPLTIYESNYEVDDVRGENDGEDKKMDDGESRLKLKFREVPYSVETDETEMISMNYVASGGGNATASASAPTAKEERPARSIESNGKGKRRLVESQVEDKKDAAVDGVSALSREEEEMLASLTAKANAIKMLHSRIQLITTYLQRLPPSFTHGDAQDGDAQDGESMDTDSNNTTPSLNILRQIQALVSRLDLVIPSDREAFEKEVQSETNNVHLLGLLNSIMQGVVQAKDVGRKFHAIEASKIAARRGTMDYSGSSFSIAGTGDLHV</sequence>
<feature type="region of interest" description="Disordered" evidence="3">
    <location>
        <begin position="310"/>
        <end position="335"/>
    </location>
</feature>
<dbReference type="PANTHER" id="PTHR10540:SF8">
    <property type="entry name" value="COP9 SIGNALOSOME COMPLEX SUBUNIT 6"/>
    <property type="match status" value="1"/>
</dbReference>
<evidence type="ECO:0000313" key="6">
    <source>
        <dbReference type="Proteomes" id="UP001642720"/>
    </source>
</evidence>
<name>A0ABY2H5S8_9HYPO</name>
<dbReference type="InterPro" id="IPR037518">
    <property type="entry name" value="MPN"/>
</dbReference>
<keyword evidence="2" id="KW-0736">Signalosome</keyword>
<feature type="region of interest" description="Disordered" evidence="3">
    <location>
        <begin position="221"/>
        <end position="269"/>
    </location>
</feature>
<dbReference type="CDD" id="cd08063">
    <property type="entry name" value="MPN_CSN6"/>
    <property type="match status" value="1"/>
</dbReference>
<dbReference type="RefSeq" id="XP_073559794.1">
    <property type="nucleotide sequence ID" value="XM_073701590.1"/>
</dbReference>
<comment type="function">
    <text evidence="2">Component of the COP9 signalosome complex (CSN), a complex involved in various cellular and developmental processes.</text>
</comment>
<evidence type="ECO:0000256" key="2">
    <source>
        <dbReference type="RuleBase" id="RU367006"/>
    </source>
</evidence>
<dbReference type="InterPro" id="IPR000555">
    <property type="entry name" value="JAMM/MPN+_dom"/>
</dbReference>
<dbReference type="GeneID" id="300576040"/>
<feature type="compositionally biased region" description="Acidic residues" evidence="3">
    <location>
        <begin position="316"/>
        <end position="327"/>
    </location>
</feature>
<evidence type="ECO:0000259" key="4">
    <source>
        <dbReference type="PROSITE" id="PS50249"/>
    </source>
</evidence>
<dbReference type="Proteomes" id="UP001642720">
    <property type="component" value="Unassembled WGS sequence"/>
</dbReference>
<organism evidence="5 6">
    <name type="scientific">Trichoderma ghanense</name>
    <dbReference type="NCBI Taxonomy" id="65468"/>
    <lineage>
        <taxon>Eukaryota</taxon>
        <taxon>Fungi</taxon>
        <taxon>Dikarya</taxon>
        <taxon>Ascomycota</taxon>
        <taxon>Pezizomycotina</taxon>
        <taxon>Sordariomycetes</taxon>
        <taxon>Hypocreomycetidae</taxon>
        <taxon>Hypocreales</taxon>
        <taxon>Hypocreaceae</taxon>
        <taxon>Trichoderma</taxon>
    </lineage>
</organism>
<evidence type="ECO:0000313" key="5">
    <source>
        <dbReference type="EMBL" id="TFB03593.1"/>
    </source>
</evidence>
<feature type="compositionally biased region" description="Basic and acidic residues" evidence="3">
    <location>
        <begin position="251"/>
        <end position="264"/>
    </location>
</feature>
<evidence type="ECO:0000256" key="1">
    <source>
        <dbReference type="ARBA" id="ARBA00010893"/>
    </source>
</evidence>